<organism evidence="1 2">
    <name type="scientific">Caldibacillus thermoamylovorans</name>
    <dbReference type="NCBI Taxonomy" id="35841"/>
    <lineage>
        <taxon>Bacteria</taxon>
        <taxon>Bacillati</taxon>
        <taxon>Bacillota</taxon>
        <taxon>Bacilli</taxon>
        <taxon>Bacillales</taxon>
        <taxon>Bacillaceae</taxon>
        <taxon>Caldibacillus</taxon>
    </lineage>
</organism>
<dbReference type="GeneID" id="92961160"/>
<evidence type="ECO:0000313" key="1">
    <source>
        <dbReference type="EMBL" id="CEE01769.1"/>
    </source>
</evidence>
<keyword evidence="2" id="KW-1185">Reference proteome</keyword>
<name>A0A090KSU6_9BACI</name>
<sequence>MKTHASRQFQENIDQYKMPEALKTSKKGHYRVGYEATTGNNTDIGKKTEG</sequence>
<proteinExistence type="predicted"/>
<gene>
    <name evidence="1" type="ORF">BT1A1_1947</name>
</gene>
<reference evidence="1 2" key="1">
    <citation type="submission" date="2014-07" db="EMBL/GenBank/DDBJ databases">
        <authorList>
            <person name="Wibberg Daniel"/>
        </authorList>
    </citation>
    <scope>NUCLEOTIDE SEQUENCE [LARGE SCALE GENOMIC DNA]</scope>
</reference>
<accession>A0A090KSU6</accession>
<dbReference type="Proteomes" id="UP000040576">
    <property type="component" value="Unassembled WGS sequence"/>
</dbReference>
<evidence type="ECO:0000313" key="2">
    <source>
        <dbReference type="Proteomes" id="UP000040576"/>
    </source>
</evidence>
<dbReference type="RefSeq" id="WP_162835732.1">
    <property type="nucleotide sequence ID" value="NZ_CCRF01000061.1"/>
</dbReference>
<dbReference type="eggNOG" id="ENOG5030EB7">
    <property type="taxonomic scope" value="Bacteria"/>
</dbReference>
<protein>
    <submittedName>
        <fullName evidence="1">Uncharacterized protein</fullName>
    </submittedName>
</protein>
<dbReference type="AlphaFoldDB" id="A0A090KSU6"/>
<dbReference type="PATRIC" id="fig|35841.6.peg.285"/>
<dbReference type="STRING" id="35841.B4167_2634"/>
<dbReference type="EMBL" id="CCRF01000061">
    <property type="protein sequence ID" value="CEE01769.1"/>
    <property type="molecule type" value="Genomic_DNA"/>
</dbReference>